<evidence type="ECO:0000313" key="1">
    <source>
        <dbReference type="EMBL" id="EDR11122.1"/>
    </source>
</evidence>
<keyword evidence="3" id="KW-1185">Reference proteome</keyword>
<dbReference type="GeneID" id="6073736"/>
<dbReference type="KEGG" id="lbc:LACBIDRAFT_308460"/>
<dbReference type="AlphaFoldDB" id="B0CWC0"/>
<dbReference type="HOGENOM" id="CLU_3050708_0_0_1"/>
<evidence type="ECO:0000313" key="2">
    <source>
        <dbReference type="EMBL" id="EDR13483.1"/>
    </source>
</evidence>
<gene>
    <name evidence="2" type="ORF">LACBIDRAFT_308460</name>
    <name evidence="1" type="ORF">LACBIDRAFT_315548</name>
</gene>
<organism evidence="3">
    <name type="scientific">Laccaria bicolor (strain S238N-H82 / ATCC MYA-4686)</name>
    <name type="common">Bicoloured deceiver</name>
    <name type="synonym">Laccaria laccata var. bicolor</name>
    <dbReference type="NCBI Taxonomy" id="486041"/>
    <lineage>
        <taxon>Eukaryota</taxon>
        <taxon>Fungi</taxon>
        <taxon>Dikarya</taxon>
        <taxon>Basidiomycota</taxon>
        <taxon>Agaricomycotina</taxon>
        <taxon>Agaricomycetes</taxon>
        <taxon>Agaricomycetidae</taxon>
        <taxon>Agaricales</taxon>
        <taxon>Agaricineae</taxon>
        <taxon>Hydnangiaceae</taxon>
        <taxon>Laccaria</taxon>
    </lineage>
</organism>
<evidence type="ECO:0000313" key="3">
    <source>
        <dbReference type="Proteomes" id="UP000001194"/>
    </source>
</evidence>
<sequence length="54" mass="6376">MAAIREDEEKSVWGAITRGAKGSTRLKRRKIRGERKHGHGARKMWWRWVKKSCV</sequence>
<proteinExistence type="predicted"/>
<dbReference type="RefSeq" id="XP_001875981.1">
    <property type="nucleotide sequence ID" value="XM_001875946.1"/>
</dbReference>
<reference evidence="2 3" key="1">
    <citation type="journal article" date="2008" name="Nature">
        <title>The genome of Laccaria bicolor provides insights into mycorrhizal symbiosis.</title>
        <authorList>
            <person name="Martin F."/>
            <person name="Aerts A."/>
            <person name="Ahren D."/>
            <person name="Brun A."/>
            <person name="Danchin E.G.J."/>
            <person name="Duchaussoy F."/>
            <person name="Gibon J."/>
            <person name="Kohler A."/>
            <person name="Lindquist E."/>
            <person name="Pereda V."/>
            <person name="Salamov A."/>
            <person name="Shapiro H.J."/>
            <person name="Wuyts J."/>
            <person name="Blaudez D."/>
            <person name="Buee M."/>
            <person name="Brokstein P."/>
            <person name="Canbaeck B."/>
            <person name="Cohen D."/>
            <person name="Courty P.E."/>
            <person name="Coutinho P.M."/>
            <person name="Delaruelle C."/>
            <person name="Detter J.C."/>
            <person name="Deveau A."/>
            <person name="DiFazio S."/>
            <person name="Duplessis S."/>
            <person name="Fraissinet-Tachet L."/>
            <person name="Lucic E."/>
            <person name="Frey-Klett P."/>
            <person name="Fourrey C."/>
            <person name="Feussner I."/>
            <person name="Gay G."/>
            <person name="Grimwood J."/>
            <person name="Hoegger P.J."/>
            <person name="Jain P."/>
            <person name="Kilaru S."/>
            <person name="Labbe J."/>
            <person name="Lin Y.C."/>
            <person name="Legue V."/>
            <person name="Le Tacon F."/>
            <person name="Marmeisse R."/>
            <person name="Melayah D."/>
            <person name="Montanini B."/>
            <person name="Muratet M."/>
            <person name="Nehls U."/>
            <person name="Niculita-Hirzel H."/>
            <person name="Oudot-Le Secq M.P."/>
            <person name="Peter M."/>
            <person name="Quesneville H."/>
            <person name="Rajashekar B."/>
            <person name="Reich M."/>
            <person name="Rouhier N."/>
            <person name="Schmutz J."/>
            <person name="Yin T."/>
            <person name="Chalot M."/>
            <person name="Henrissat B."/>
            <person name="Kuees U."/>
            <person name="Lucas S."/>
            <person name="Van de Peer Y."/>
            <person name="Podila G.K."/>
            <person name="Polle A."/>
            <person name="Pukkila P.J."/>
            <person name="Richardson P.M."/>
            <person name="Rouze P."/>
            <person name="Sanders I.R."/>
            <person name="Stajich J.E."/>
            <person name="Tunlid A."/>
            <person name="Tuskan G."/>
            <person name="Grigoriev I.V."/>
        </authorList>
    </citation>
    <scope>NUCLEOTIDE SEQUENCE [LARGE SCALE GENOMIC DNA]</scope>
    <source>
        <strain evidence="3">S238N-H82 / ATCC MYA-4686</strain>
    </source>
</reference>
<dbReference type="RefSeq" id="XP_001878423.1">
    <property type="nucleotide sequence ID" value="XM_001878388.1"/>
</dbReference>
<dbReference type="EMBL" id="DS547096">
    <property type="protein sequence ID" value="EDR11122.1"/>
    <property type="molecule type" value="Genomic_DNA"/>
</dbReference>
<name>B0CWC0_LACBS</name>
<dbReference type="GeneID" id="6071250"/>
<dbReference type="KEGG" id="lbc:LACBIDRAFT_315548"/>
<accession>B0CWC0</accession>
<dbReference type="InParanoid" id="B0CWC0"/>
<dbReference type="EMBL" id="DS547093">
    <property type="protein sequence ID" value="EDR13483.1"/>
    <property type="molecule type" value="Genomic_DNA"/>
</dbReference>
<protein>
    <submittedName>
        <fullName evidence="2">Predicted protein</fullName>
    </submittedName>
</protein>
<dbReference type="Proteomes" id="UP000001194">
    <property type="component" value="Unassembled WGS sequence"/>
</dbReference>